<protein>
    <recommendedName>
        <fullName evidence="3">F-box protein</fullName>
    </recommendedName>
</protein>
<name>A0AA86SUM5_9FABA</name>
<accession>A0AA86SUM5</accession>
<organism evidence="1 2">
    <name type="scientific">Sphenostylis stenocarpa</name>
    <dbReference type="NCBI Taxonomy" id="92480"/>
    <lineage>
        <taxon>Eukaryota</taxon>
        <taxon>Viridiplantae</taxon>
        <taxon>Streptophyta</taxon>
        <taxon>Embryophyta</taxon>
        <taxon>Tracheophyta</taxon>
        <taxon>Spermatophyta</taxon>
        <taxon>Magnoliopsida</taxon>
        <taxon>eudicotyledons</taxon>
        <taxon>Gunneridae</taxon>
        <taxon>Pentapetalae</taxon>
        <taxon>rosids</taxon>
        <taxon>fabids</taxon>
        <taxon>Fabales</taxon>
        <taxon>Fabaceae</taxon>
        <taxon>Papilionoideae</taxon>
        <taxon>50 kb inversion clade</taxon>
        <taxon>NPAAA clade</taxon>
        <taxon>indigoferoid/millettioid clade</taxon>
        <taxon>Phaseoleae</taxon>
        <taxon>Sphenostylis</taxon>
    </lineage>
</organism>
<gene>
    <name evidence="1" type="ORF">AYBTSS11_LOCUS17962</name>
</gene>
<sequence length="201" mass="23127">MSSSSSASSLCEDILMEILLRLPVKVLGQSLPLNQHLHSGDDDDSKVTFDELVIVSLHMGSERYTNLLLPLVLDGVLHTDVFTSRGYSLNEVPRIGVLNDCLSLFLRDTMTNHFSIWQMKKFGNRNSWIRLLHIAMHDIDHMPQPLCMFNDHVIMIAYRGDLIEIYYDEKDNLVKCIELSNHIVWVHDKNFVQSLVSPTRY</sequence>
<evidence type="ECO:0000313" key="1">
    <source>
        <dbReference type="EMBL" id="CAJ1958861.1"/>
    </source>
</evidence>
<proteinExistence type="predicted"/>
<keyword evidence="2" id="KW-1185">Reference proteome</keyword>
<dbReference type="EMBL" id="OY731402">
    <property type="protein sequence ID" value="CAJ1958861.1"/>
    <property type="molecule type" value="Genomic_DNA"/>
</dbReference>
<reference evidence="1" key="1">
    <citation type="submission" date="2023-10" db="EMBL/GenBank/DDBJ databases">
        <authorList>
            <person name="Domelevo Entfellner J.-B."/>
        </authorList>
    </citation>
    <scope>NUCLEOTIDE SEQUENCE</scope>
</reference>
<evidence type="ECO:0008006" key="3">
    <source>
        <dbReference type="Google" id="ProtNLM"/>
    </source>
</evidence>
<dbReference type="AlphaFoldDB" id="A0AA86SUM5"/>
<dbReference type="Proteomes" id="UP001189624">
    <property type="component" value="Chromosome 5"/>
</dbReference>
<evidence type="ECO:0000313" key="2">
    <source>
        <dbReference type="Proteomes" id="UP001189624"/>
    </source>
</evidence>
<dbReference type="Gramene" id="rna-AYBTSS11_LOCUS17962">
    <property type="protein sequence ID" value="CAJ1958861.1"/>
    <property type="gene ID" value="gene-AYBTSS11_LOCUS17962"/>
</dbReference>